<evidence type="ECO:0000313" key="3">
    <source>
        <dbReference type="Proteomes" id="UP001176941"/>
    </source>
</evidence>
<feature type="compositionally biased region" description="Polar residues" evidence="1">
    <location>
        <begin position="183"/>
        <end position="201"/>
    </location>
</feature>
<proteinExistence type="predicted"/>
<dbReference type="EMBL" id="OX459960">
    <property type="protein sequence ID" value="CAI9165253.1"/>
    <property type="molecule type" value="Genomic_DNA"/>
</dbReference>
<feature type="region of interest" description="Disordered" evidence="1">
    <location>
        <begin position="143"/>
        <end position="201"/>
    </location>
</feature>
<organism evidence="2 3">
    <name type="scientific">Rangifer tarandus platyrhynchus</name>
    <name type="common">Svalbard reindeer</name>
    <dbReference type="NCBI Taxonomy" id="3082113"/>
    <lineage>
        <taxon>Eukaryota</taxon>
        <taxon>Metazoa</taxon>
        <taxon>Chordata</taxon>
        <taxon>Craniata</taxon>
        <taxon>Vertebrata</taxon>
        <taxon>Euteleostomi</taxon>
        <taxon>Mammalia</taxon>
        <taxon>Eutheria</taxon>
        <taxon>Laurasiatheria</taxon>
        <taxon>Artiodactyla</taxon>
        <taxon>Ruminantia</taxon>
        <taxon>Pecora</taxon>
        <taxon>Cervidae</taxon>
        <taxon>Odocoileinae</taxon>
        <taxon>Rangifer</taxon>
    </lineage>
</organism>
<reference evidence="2" key="1">
    <citation type="submission" date="2023-04" db="EMBL/GenBank/DDBJ databases">
        <authorList>
            <consortium name="ELIXIR-Norway"/>
        </authorList>
    </citation>
    <scope>NUCLEOTIDE SEQUENCE [LARGE SCALE GENOMIC DNA]</scope>
</reference>
<keyword evidence="3" id="KW-1185">Reference proteome</keyword>
<name>A0ABN8YV66_RANTA</name>
<dbReference type="Proteomes" id="UP001176941">
    <property type="component" value="Chromosome 24"/>
</dbReference>
<evidence type="ECO:0000256" key="1">
    <source>
        <dbReference type="SAM" id="MobiDB-lite"/>
    </source>
</evidence>
<accession>A0ABN8YV66</accession>
<protein>
    <submittedName>
        <fullName evidence="2">Uncharacterized protein</fullName>
    </submittedName>
</protein>
<sequence>MSGRGGRTYLLLSSGRTRLPGPASTSPAVAPATTAASLAPRAAEQPITGRNLCGASWEERRSLGGYAPKLTGVGSEVGIRGAVTAADVALQSQVENMQARDRGKGMEKVKELAFEEALRCMESRRLQGQICDRRVAGINLLAEKPGRLPHGPGSRADIAPPLPLHPCTQPRLRGDPVEPWSPRNHSAPRSSEQGVHGVITQ</sequence>
<gene>
    <name evidence="2" type="ORF">MRATA1EN1_LOCUS14215</name>
</gene>
<evidence type="ECO:0000313" key="2">
    <source>
        <dbReference type="EMBL" id="CAI9165253.1"/>
    </source>
</evidence>